<accession>A0A1W9Z3Z4</accession>
<dbReference type="EMBL" id="MVHG01000189">
    <property type="protein sequence ID" value="ORA06892.1"/>
    <property type="molecule type" value="Genomic_DNA"/>
</dbReference>
<feature type="domain" description="Bacteriophage T5 Orf172 DNA-binding" evidence="1">
    <location>
        <begin position="144"/>
        <end position="227"/>
    </location>
</feature>
<dbReference type="RefSeq" id="WP_083067476.1">
    <property type="nucleotide sequence ID" value="NZ_MVHG01000189.1"/>
</dbReference>
<evidence type="ECO:0000259" key="1">
    <source>
        <dbReference type="SMART" id="SM00974"/>
    </source>
</evidence>
<dbReference type="OrthoDB" id="5193886at2"/>
<evidence type="ECO:0000313" key="3">
    <source>
        <dbReference type="Proteomes" id="UP000192707"/>
    </source>
</evidence>
<reference evidence="2 3" key="1">
    <citation type="submission" date="2016-12" db="EMBL/GenBank/DDBJ databases">
        <title>The new phylogeny of genus Mycobacterium.</title>
        <authorList>
            <person name="Tortoli E."/>
            <person name="Trovato A."/>
            <person name="Cirillo D.M."/>
        </authorList>
    </citation>
    <scope>NUCLEOTIDE SEQUENCE [LARGE SCALE GENOMIC DNA]</scope>
    <source>
        <strain evidence="2 3">DSM 45069</strain>
    </source>
</reference>
<dbReference type="InterPro" id="IPR018306">
    <property type="entry name" value="Phage_T5_Orf172_DNA-bd"/>
</dbReference>
<dbReference type="Proteomes" id="UP000192707">
    <property type="component" value="Unassembled WGS sequence"/>
</dbReference>
<comment type="caution">
    <text evidence="2">The sequence shown here is derived from an EMBL/GenBank/DDBJ whole genome shotgun (WGS) entry which is preliminary data.</text>
</comment>
<evidence type="ECO:0000313" key="2">
    <source>
        <dbReference type="EMBL" id="ORA06892.1"/>
    </source>
</evidence>
<protein>
    <recommendedName>
        <fullName evidence="1">Bacteriophage T5 Orf172 DNA-binding domain-containing protein</fullName>
    </recommendedName>
</protein>
<dbReference type="Pfam" id="PF13455">
    <property type="entry name" value="MUG113"/>
    <property type="match status" value="1"/>
</dbReference>
<sequence length="234" mass="25338">MADDEPIRIANAAGGEGSYEFTDLPLTPNLFAALAQKLFAGRLLRRKEIATEVVTYHLERGGLPANGSLPSVVKKAFSTMSERGVAAPSGGYGIWRFADLRGSDDVDLADDDVLDDAVTAGAILHEYLYAYDLPAYAKLARSQGSERWPHKIGMTTVDVESRIGEQVGTALPERPRIVLTHTCSDAALLEKALHATLELRGQKVSDAPGNEWYNTNADEIRLLIDLLTNRGASS</sequence>
<dbReference type="AlphaFoldDB" id="A0A1W9Z3Z4"/>
<keyword evidence="3" id="KW-1185">Reference proteome</keyword>
<dbReference type="SMART" id="SM00974">
    <property type="entry name" value="T5orf172"/>
    <property type="match status" value="1"/>
</dbReference>
<gene>
    <name evidence="2" type="ORF">BST14_28080</name>
</gene>
<organism evidence="2 3">
    <name type="scientific">Mycobacterium arosiense ATCC BAA-1401 = DSM 45069</name>
    <dbReference type="NCBI Taxonomy" id="1265311"/>
    <lineage>
        <taxon>Bacteria</taxon>
        <taxon>Bacillati</taxon>
        <taxon>Actinomycetota</taxon>
        <taxon>Actinomycetes</taxon>
        <taxon>Mycobacteriales</taxon>
        <taxon>Mycobacteriaceae</taxon>
        <taxon>Mycobacterium</taxon>
        <taxon>Mycobacterium avium complex (MAC)</taxon>
    </lineage>
</organism>
<name>A0A1W9Z3Z4_MYCAI</name>
<proteinExistence type="predicted"/>